<feature type="region of interest" description="Disordered" evidence="1">
    <location>
        <begin position="172"/>
        <end position="197"/>
    </location>
</feature>
<name>A0A8H6WXW7_9AGAR</name>
<evidence type="ECO:0000313" key="3">
    <source>
        <dbReference type="Proteomes" id="UP000620124"/>
    </source>
</evidence>
<dbReference type="OrthoDB" id="3268127at2759"/>
<organism evidence="2 3">
    <name type="scientific">Mycena venus</name>
    <dbReference type="NCBI Taxonomy" id="2733690"/>
    <lineage>
        <taxon>Eukaryota</taxon>
        <taxon>Fungi</taxon>
        <taxon>Dikarya</taxon>
        <taxon>Basidiomycota</taxon>
        <taxon>Agaricomycotina</taxon>
        <taxon>Agaricomycetes</taxon>
        <taxon>Agaricomycetidae</taxon>
        <taxon>Agaricales</taxon>
        <taxon>Marasmiineae</taxon>
        <taxon>Mycenaceae</taxon>
        <taxon>Mycena</taxon>
    </lineage>
</organism>
<dbReference type="AlphaFoldDB" id="A0A8H6WXW7"/>
<comment type="caution">
    <text evidence="2">The sequence shown here is derived from an EMBL/GenBank/DDBJ whole genome shotgun (WGS) entry which is preliminary data.</text>
</comment>
<evidence type="ECO:0000256" key="1">
    <source>
        <dbReference type="SAM" id="MobiDB-lite"/>
    </source>
</evidence>
<sequence>MASTIIPSTPVSSHKSYQGLGRSYIHKPMNSSPLAPSGSSPGSSPVAAVQARRLSQYKARSSSGSVASSSRSSTATARPVAYGAGAQLGDVGDDSQTAFLRTRLKLRCIERATKARERAVQKKRVMLSSSDDMDMDDDDNEDDFAFDELYTRIMRNTARKMHHAYMYSYDREVGSDPPDEPQNWESELAAQAESDKAAEDLEDDAELLTYLREQEEEAAFADFADIPADDLFNWNDIDEDLLSGAGQPDHDEMDLS</sequence>
<feature type="compositionally biased region" description="Low complexity" evidence="1">
    <location>
        <begin position="59"/>
        <end position="76"/>
    </location>
</feature>
<protein>
    <submittedName>
        <fullName evidence="2">Uncharacterized protein</fullName>
    </submittedName>
</protein>
<feature type="compositionally biased region" description="Low complexity" evidence="1">
    <location>
        <begin position="31"/>
        <end position="51"/>
    </location>
</feature>
<dbReference type="EMBL" id="JACAZI010000033">
    <property type="protein sequence ID" value="KAF7330481.1"/>
    <property type="molecule type" value="Genomic_DNA"/>
</dbReference>
<accession>A0A8H6WXW7</accession>
<keyword evidence="3" id="KW-1185">Reference proteome</keyword>
<feature type="region of interest" description="Disordered" evidence="1">
    <location>
        <begin position="1"/>
        <end position="76"/>
    </location>
</feature>
<feature type="compositionally biased region" description="Polar residues" evidence="1">
    <location>
        <begin position="1"/>
        <end position="16"/>
    </location>
</feature>
<gene>
    <name evidence="2" type="ORF">MVEN_02487500</name>
</gene>
<evidence type="ECO:0000313" key="2">
    <source>
        <dbReference type="EMBL" id="KAF7330481.1"/>
    </source>
</evidence>
<reference evidence="2" key="1">
    <citation type="submission" date="2020-05" db="EMBL/GenBank/DDBJ databases">
        <title>Mycena genomes resolve the evolution of fungal bioluminescence.</title>
        <authorList>
            <person name="Tsai I.J."/>
        </authorList>
    </citation>
    <scope>NUCLEOTIDE SEQUENCE</scope>
    <source>
        <strain evidence="2">CCC161011</strain>
    </source>
</reference>
<dbReference type="Proteomes" id="UP000620124">
    <property type="component" value="Unassembled WGS sequence"/>
</dbReference>
<proteinExistence type="predicted"/>